<dbReference type="InterPro" id="IPR051461">
    <property type="entry name" value="UPF0750_membrane"/>
</dbReference>
<evidence type="ECO:0000256" key="4">
    <source>
        <dbReference type="ARBA" id="ARBA00022989"/>
    </source>
</evidence>
<comment type="caution">
    <text evidence="8">The sequence shown here is derived from an EMBL/GenBank/DDBJ whole genome shotgun (WGS) entry which is preliminary data.</text>
</comment>
<protein>
    <recommendedName>
        <fullName evidence="7">DUF2179 domain-containing protein</fullName>
    </recommendedName>
</protein>
<evidence type="ECO:0000313" key="9">
    <source>
        <dbReference type="Proteomes" id="UP000190890"/>
    </source>
</evidence>
<dbReference type="RefSeq" id="WP_077845398.1">
    <property type="nucleotide sequence ID" value="NZ_LZZM01000004.1"/>
</dbReference>
<dbReference type="STRING" id="29367.CLPUN_00650"/>
<dbReference type="CDD" id="cd16380">
    <property type="entry name" value="YitT_C"/>
    <property type="match status" value="1"/>
</dbReference>
<evidence type="ECO:0000256" key="3">
    <source>
        <dbReference type="ARBA" id="ARBA00022692"/>
    </source>
</evidence>
<dbReference type="InterPro" id="IPR015867">
    <property type="entry name" value="N-reg_PII/ATP_PRibTrfase_C"/>
</dbReference>
<dbReference type="Pfam" id="PF02588">
    <property type="entry name" value="YitT_membrane"/>
    <property type="match status" value="1"/>
</dbReference>
<keyword evidence="9" id="KW-1185">Reference proteome</keyword>
<evidence type="ECO:0000259" key="7">
    <source>
        <dbReference type="Pfam" id="PF10035"/>
    </source>
</evidence>
<dbReference type="EMBL" id="LZZM01000004">
    <property type="protein sequence ID" value="OOM82581.1"/>
    <property type="molecule type" value="Genomic_DNA"/>
</dbReference>
<dbReference type="Pfam" id="PF10035">
    <property type="entry name" value="DUF2179"/>
    <property type="match status" value="1"/>
</dbReference>
<feature type="transmembrane region" description="Helical" evidence="6">
    <location>
        <begin position="157"/>
        <end position="180"/>
    </location>
</feature>
<reference evidence="8 9" key="1">
    <citation type="submission" date="2016-05" db="EMBL/GenBank/DDBJ databases">
        <title>Microbial solvent formation.</title>
        <authorList>
            <person name="Poehlein A."/>
            <person name="Montoya Solano J.D."/>
            <person name="Flitsch S."/>
            <person name="Krabben P."/>
            <person name="Duerre P."/>
            <person name="Daniel R."/>
        </authorList>
    </citation>
    <scope>NUCLEOTIDE SEQUENCE [LARGE SCALE GENOMIC DNA]</scope>
    <source>
        <strain evidence="8 9">DSM 2619</strain>
    </source>
</reference>
<dbReference type="AlphaFoldDB" id="A0A1S8TXW5"/>
<evidence type="ECO:0000256" key="1">
    <source>
        <dbReference type="ARBA" id="ARBA00004651"/>
    </source>
</evidence>
<proteinExistence type="predicted"/>
<dbReference type="Proteomes" id="UP000190890">
    <property type="component" value="Unassembled WGS sequence"/>
</dbReference>
<feature type="transmembrane region" description="Helical" evidence="6">
    <location>
        <begin position="6"/>
        <end position="26"/>
    </location>
</feature>
<comment type="subcellular location">
    <subcellularLocation>
        <location evidence="1">Cell membrane</location>
        <topology evidence="1">Multi-pass membrane protein</topology>
    </subcellularLocation>
</comment>
<keyword evidence="3 6" id="KW-0812">Transmembrane</keyword>
<evidence type="ECO:0000313" key="8">
    <source>
        <dbReference type="EMBL" id="OOM82581.1"/>
    </source>
</evidence>
<dbReference type="GO" id="GO:0005886">
    <property type="term" value="C:plasma membrane"/>
    <property type="evidence" value="ECO:0007669"/>
    <property type="project" value="UniProtKB-SubCell"/>
</dbReference>
<evidence type="ECO:0000256" key="6">
    <source>
        <dbReference type="SAM" id="Phobius"/>
    </source>
</evidence>
<dbReference type="Gene3D" id="3.30.70.120">
    <property type="match status" value="1"/>
</dbReference>
<dbReference type="PIRSF" id="PIRSF006483">
    <property type="entry name" value="Membrane_protein_YitT"/>
    <property type="match status" value="1"/>
</dbReference>
<evidence type="ECO:0000256" key="5">
    <source>
        <dbReference type="ARBA" id="ARBA00023136"/>
    </source>
</evidence>
<gene>
    <name evidence="8" type="ORF">CLPUN_00650</name>
</gene>
<dbReference type="OrthoDB" id="9779786at2"/>
<keyword evidence="2" id="KW-1003">Cell membrane</keyword>
<feature type="transmembrane region" description="Helical" evidence="6">
    <location>
        <begin position="38"/>
        <end position="67"/>
    </location>
</feature>
<accession>A0A1S8TXW5</accession>
<keyword evidence="4 6" id="KW-1133">Transmembrane helix</keyword>
<sequence>MKKLKEYGIITIGVILVLISFEFFFFPNKIASGGVSGLALVINNIIGVDTGIVMIIANVILFVLAFVLIGGNFGIKSMYAAFGLSFALSIIEKNYTPVAVTSNLMLASIFGSVLLALGTAIMLTQDATTGGTSITAKILSKYAHIDFGKGLLISDSIVIMLAMYTFGTELALFGLLSIYLTGNLIDKFIDGLNLSKQVMVFTEQEQLVSNYIIKDIDRGCTVFYGKGGYTGKDNCVILTILTRSQFIKLKKFIKDNDQNAFITVNETSEVLGKGFKSLNE</sequence>
<evidence type="ECO:0000256" key="2">
    <source>
        <dbReference type="ARBA" id="ARBA00022475"/>
    </source>
</evidence>
<organism evidence="8 9">
    <name type="scientific">Clostridium puniceum</name>
    <dbReference type="NCBI Taxonomy" id="29367"/>
    <lineage>
        <taxon>Bacteria</taxon>
        <taxon>Bacillati</taxon>
        <taxon>Bacillota</taxon>
        <taxon>Clostridia</taxon>
        <taxon>Eubacteriales</taxon>
        <taxon>Clostridiaceae</taxon>
        <taxon>Clostridium</taxon>
    </lineage>
</organism>
<dbReference type="PANTHER" id="PTHR33545">
    <property type="entry name" value="UPF0750 MEMBRANE PROTEIN YITT-RELATED"/>
    <property type="match status" value="1"/>
</dbReference>
<dbReference type="PANTHER" id="PTHR33545:SF9">
    <property type="entry name" value="UPF0750 MEMBRANE PROTEIN YITE"/>
    <property type="match status" value="1"/>
</dbReference>
<keyword evidence="5 6" id="KW-0472">Membrane</keyword>
<dbReference type="InterPro" id="IPR003740">
    <property type="entry name" value="YitT"/>
</dbReference>
<dbReference type="InterPro" id="IPR019264">
    <property type="entry name" value="DUF2179"/>
</dbReference>
<name>A0A1S8TXW5_9CLOT</name>
<feature type="domain" description="DUF2179" evidence="7">
    <location>
        <begin position="218"/>
        <end position="272"/>
    </location>
</feature>
<feature type="transmembrane region" description="Helical" evidence="6">
    <location>
        <begin position="103"/>
        <end position="123"/>
    </location>
</feature>